<dbReference type="Proteomes" id="UP000316213">
    <property type="component" value="Unassembled WGS sequence"/>
</dbReference>
<dbReference type="AlphaFoldDB" id="A0A5C5ZKV9"/>
<accession>A0A5C5ZKV9</accession>
<feature type="transmembrane region" description="Helical" evidence="1">
    <location>
        <begin position="268"/>
        <end position="289"/>
    </location>
</feature>
<comment type="caution">
    <text evidence="2">The sequence shown here is derived from an EMBL/GenBank/DDBJ whole genome shotgun (WGS) entry which is preliminary data.</text>
</comment>
<keyword evidence="1" id="KW-1133">Transmembrane helix</keyword>
<gene>
    <name evidence="2" type="ORF">Pla100_59030</name>
</gene>
<feature type="transmembrane region" description="Helical" evidence="1">
    <location>
        <begin position="401"/>
        <end position="427"/>
    </location>
</feature>
<evidence type="ECO:0000313" key="2">
    <source>
        <dbReference type="EMBL" id="TWT87808.1"/>
    </source>
</evidence>
<evidence type="ECO:0000313" key="3">
    <source>
        <dbReference type="Proteomes" id="UP000316213"/>
    </source>
</evidence>
<feature type="transmembrane region" description="Helical" evidence="1">
    <location>
        <begin position="433"/>
        <end position="452"/>
    </location>
</feature>
<protein>
    <submittedName>
        <fullName evidence="2">ABC-2 family transporter protein</fullName>
    </submittedName>
</protein>
<feature type="transmembrane region" description="Helical" evidence="1">
    <location>
        <begin position="131"/>
        <end position="152"/>
    </location>
</feature>
<keyword evidence="1" id="KW-0472">Membrane</keyword>
<feature type="transmembrane region" description="Helical" evidence="1">
    <location>
        <begin position="342"/>
        <end position="363"/>
    </location>
</feature>
<proteinExistence type="predicted"/>
<feature type="transmembrane region" description="Helical" evidence="1">
    <location>
        <begin position="55"/>
        <end position="74"/>
    </location>
</feature>
<keyword evidence="1" id="KW-0812">Transmembrane</keyword>
<name>A0A5C5ZKV9_9BACT</name>
<reference evidence="2 3" key="1">
    <citation type="submission" date="2019-02" db="EMBL/GenBank/DDBJ databases">
        <title>Deep-cultivation of Planctomycetes and their phenomic and genomic characterization uncovers novel biology.</title>
        <authorList>
            <person name="Wiegand S."/>
            <person name="Jogler M."/>
            <person name="Boedeker C."/>
            <person name="Pinto D."/>
            <person name="Vollmers J."/>
            <person name="Rivas-Marin E."/>
            <person name="Kohn T."/>
            <person name="Peeters S.H."/>
            <person name="Heuer A."/>
            <person name="Rast P."/>
            <person name="Oberbeckmann S."/>
            <person name="Bunk B."/>
            <person name="Jeske O."/>
            <person name="Meyerdierks A."/>
            <person name="Storesund J.E."/>
            <person name="Kallscheuer N."/>
            <person name="Luecker S."/>
            <person name="Lage O.M."/>
            <person name="Pohl T."/>
            <person name="Merkel B.J."/>
            <person name="Hornburger P."/>
            <person name="Mueller R.-W."/>
            <person name="Bruemmer F."/>
            <person name="Labrenz M."/>
            <person name="Spormann A.M."/>
            <person name="Op Den Camp H."/>
            <person name="Overmann J."/>
            <person name="Amann R."/>
            <person name="Jetten M.S.M."/>
            <person name="Mascher T."/>
            <person name="Medema M.H."/>
            <person name="Devos D.P."/>
            <person name="Kaster A.-K."/>
            <person name="Ovreas L."/>
            <person name="Rohde M."/>
            <person name="Galperin M.Y."/>
            <person name="Jogler C."/>
        </authorList>
    </citation>
    <scope>NUCLEOTIDE SEQUENCE [LARGE SCALE GENOMIC DNA]</scope>
    <source>
        <strain evidence="2 3">Pla100</strain>
    </source>
</reference>
<feature type="transmembrane region" description="Helical" evidence="1">
    <location>
        <begin position="375"/>
        <end position="394"/>
    </location>
</feature>
<feature type="transmembrane region" description="Helical" evidence="1">
    <location>
        <begin position="193"/>
        <end position="211"/>
    </location>
</feature>
<feature type="transmembrane region" description="Helical" evidence="1">
    <location>
        <begin position="464"/>
        <end position="485"/>
    </location>
</feature>
<organism evidence="2 3">
    <name type="scientific">Neorhodopirellula pilleata</name>
    <dbReference type="NCBI Taxonomy" id="2714738"/>
    <lineage>
        <taxon>Bacteria</taxon>
        <taxon>Pseudomonadati</taxon>
        <taxon>Planctomycetota</taxon>
        <taxon>Planctomycetia</taxon>
        <taxon>Pirellulales</taxon>
        <taxon>Pirellulaceae</taxon>
        <taxon>Neorhodopirellula</taxon>
    </lineage>
</organism>
<evidence type="ECO:0000256" key="1">
    <source>
        <dbReference type="SAM" id="Phobius"/>
    </source>
</evidence>
<dbReference type="OrthoDB" id="223973at2"/>
<feature type="transmembrane region" description="Helical" evidence="1">
    <location>
        <begin position="295"/>
        <end position="321"/>
    </location>
</feature>
<dbReference type="RefSeq" id="WP_146582386.1">
    <property type="nucleotide sequence ID" value="NZ_SJPM01000026.1"/>
</dbReference>
<feature type="transmembrane region" description="Helical" evidence="1">
    <location>
        <begin position="101"/>
        <end position="125"/>
    </location>
</feature>
<feature type="transmembrane region" description="Helical" evidence="1">
    <location>
        <begin position="159"/>
        <end position="181"/>
    </location>
</feature>
<keyword evidence="3" id="KW-1185">Reference proteome</keyword>
<feature type="transmembrane region" description="Helical" evidence="1">
    <location>
        <begin position="24"/>
        <end position="49"/>
    </location>
</feature>
<dbReference type="EMBL" id="SJPM01000026">
    <property type="protein sequence ID" value="TWT87808.1"/>
    <property type="molecule type" value="Genomic_DNA"/>
</dbReference>
<sequence>MSSSNLPLITPPIRVLLWKDLRQLLPLVAMLIVVTFLLWIAGLIFRSGVEGNVTVWLPLAMPSLLAAGAGAILVGNEKETRTLRWVVSLPISFSTVFRSKLLAAAIGLVLMWIVAFVFLTVMGYTLSNNHLAFWIVHTVFLLTAGLFTAWRIENAFGGLIALLPIASIPFLLANLAASVVYQQMGRYVSPEQVVQITTWMTFPAIIFTVWLGHRAAARFFDADPAPPSLPSSTDVDAWRPPRAAMPSQQPYRSSASSLVWQSIHHSPVTLAGLSAMLLIGVVAFALIVTREGGRFAGGLLGGLSLLAPLSLSWLGVFAFAGDGSTSRLRFMADRGVSPTRVWWTRHAVPTAMIAAALLAYYATQRLILVDGLERAGPVFSVACIGAIAACVYGISQWTGQLIRVLGGSAFLAPLLSGMTVLAAIASVGPMGNSPWLLLIGSILPFFATWSTMRWHMDDTRSLRFWLIHAGLVALMIGLPIANFAWDVAQFPAMSTQRRNDVLQAASTLSWPPRHPRSIPSRGVEQLDWSERSLDDKRSGQEMVDFLQTIDDVPSDYLILPVDPEVPLRADHIDSMIGSTEYHRLKAVANTGNSSAESVNHFAIWSDFLVEMVGRFRLSYRINDQCGADALEIYLIQAYAKPEMRSLWETEFAQRAIRLVADQTSRNAARRRAVLASYRYFVEGQVELNDNGKPIAKEPHLGGYDLGDVVDYLPVYQIEWVIPRAGSEVTDALLRMIEAGESGQPTFAMRQRLHQCFFGKTAMFEAGPYADRLRVSAHPRDTANVHFVIQYPGSQWYAAWEQDAIKLQNQTAPPSNQTLP</sequence>